<dbReference type="EMBL" id="VUJX02000006">
    <property type="protein sequence ID" value="KAL0935261.1"/>
    <property type="molecule type" value="Genomic_DNA"/>
</dbReference>
<proteinExistence type="predicted"/>
<organism evidence="1 2">
    <name type="scientific">Colletotrichum truncatum</name>
    <name type="common">Anthracnose fungus</name>
    <name type="synonym">Colletotrichum capsici</name>
    <dbReference type="NCBI Taxonomy" id="5467"/>
    <lineage>
        <taxon>Eukaryota</taxon>
        <taxon>Fungi</taxon>
        <taxon>Dikarya</taxon>
        <taxon>Ascomycota</taxon>
        <taxon>Pezizomycotina</taxon>
        <taxon>Sordariomycetes</taxon>
        <taxon>Hypocreomycetidae</taxon>
        <taxon>Glomerellales</taxon>
        <taxon>Glomerellaceae</taxon>
        <taxon>Colletotrichum</taxon>
        <taxon>Colletotrichum truncatum species complex</taxon>
    </lineage>
</organism>
<reference evidence="1 2" key="1">
    <citation type="journal article" date="2020" name="Phytopathology">
        <title>Genome Sequence Resources of Colletotrichum truncatum, C. plurivorum, C. musicola, and C. sojae: Four Species Pathogenic to Soybean (Glycine max).</title>
        <authorList>
            <person name="Rogerio F."/>
            <person name="Boufleur T.R."/>
            <person name="Ciampi-Guillardi M."/>
            <person name="Sukno S.A."/>
            <person name="Thon M.R."/>
            <person name="Massola Junior N.S."/>
            <person name="Baroncelli R."/>
        </authorList>
    </citation>
    <scope>NUCLEOTIDE SEQUENCE [LARGE SCALE GENOMIC DNA]</scope>
    <source>
        <strain evidence="1 2">CMES1059</strain>
    </source>
</reference>
<evidence type="ECO:0000313" key="2">
    <source>
        <dbReference type="Proteomes" id="UP000805649"/>
    </source>
</evidence>
<protein>
    <submittedName>
        <fullName evidence="1">Cytochrome c oxidase biogenesis protein</fullName>
    </submittedName>
</protein>
<comment type="caution">
    <text evidence="1">The sequence shown here is derived from an EMBL/GenBank/DDBJ whole genome shotgun (WGS) entry which is preliminary data.</text>
</comment>
<gene>
    <name evidence="1" type="ORF">CTRU02_209852</name>
</gene>
<dbReference type="Proteomes" id="UP000805649">
    <property type="component" value="Unassembled WGS sequence"/>
</dbReference>
<accession>A0ACC3YTP9</accession>
<keyword evidence="2" id="KW-1185">Reference proteome</keyword>
<evidence type="ECO:0000313" key="1">
    <source>
        <dbReference type="EMBL" id="KAL0935261.1"/>
    </source>
</evidence>
<name>A0ACC3YTP9_COLTU</name>
<sequence length="221" mass="25018">MAAPNPTGGAGEGLPMPSRNPLPLSASQEAQIRDIYYARVRSACAPEIKGAYSPVSRSIIQVTERLLPSAEMEPGTSLSTWRINCSPILLELPADTLFCRTAFADCALNRTFTVSFVCREQLRVMNGCMKSHATAAEQDAAREEWFAKRLERQKERERKAVKKAQQEDFIREWWGLPEKDAETRRKEEEKMRQAERVGGYAARDRKRWEEEKAAAAAAEKR</sequence>